<dbReference type="Gene3D" id="3.90.220.20">
    <property type="entry name" value="DNA methylase specificity domains"/>
    <property type="match status" value="2"/>
</dbReference>
<comment type="caution">
    <text evidence="3">The sequence shown here is derived from an EMBL/GenBank/DDBJ whole genome shotgun (WGS) entry which is preliminary data.</text>
</comment>
<dbReference type="EMBL" id="JAKJPO010000001">
    <property type="protein sequence ID" value="MCF7220893.1"/>
    <property type="molecule type" value="Genomic_DNA"/>
</dbReference>
<accession>A0ABS9HRI8</accession>
<keyword evidence="2" id="KW-0238">DNA-binding</keyword>
<dbReference type="Gene3D" id="1.10.287.1120">
    <property type="entry name" value="Bipartite methylase S protein"/>
    <property type="match status" value="1"/>
</dbReference>
<protein>
    <recommendedName>
        <fullName evidence="5">Type I restriction enzyme S subunit</fullName>
    </recommendedName>
</protein>
<dbReference type="InterPro" id="IPR044946">
    <property type="entry name" value="Restrct_endonuc_typeI_TRD_sf"/>
</dbReference>
<sequence length="448" mass="49140">MSLPRYPEYKDSGVPWLGDVPAHWKVQRFKWVIEQNDGGVWGEDPDGSDDTAVLRSTEQTVDGYWQIGEPAMRKLADRDRLSALLQEGDLLVTKSSGSALHIGKTTLVDESVAAMGACYSNFMQRLRLDGQLSPRLAWYLLNNGLARTQLDLLSNSTTGLANLNGSIIGEIRLATSLQDEQNAIVAFLDRETAKIDALIAEQEKLLSLLAEKREATISHAVTRGLNPNVPMKDSGILWLGHVPVHWEIAPFRYCVDFQEGPGILATDFHDEGVPLLRVSGVQGRWATLDGCNYLAPARVAEQWEHFRVAEGDLLISASASMGTVCEVGPDVAGCIPYTGIIRLRSVSGVMHKPYIRHLVVSSQFITQIDLLKAGTTIQHFGPTHLNQTVITRPPEAEQLEIGAYLDEQLSIMANLEKEAVCAIDLLRERRSALISAAVTGKIDVRGAS</sequence>
<evidence type="ECO:0000313" key="3">
    <source>
        <dbReference type="EMBL" id="MCF7220893.1"/>
    </source>
</evidence>
<keyword evidence="1" id="KW-0680">Restriction system</keyword>
<keyword evidence="4" id="KW-1185">Reference proteome</keyword>
<evidence type="ECO:0000313" key="4">
    <source>
        <dbReference type="Proteomes" id="UP001430796"/>
    </source>
</evidence>
<evidence type="ECO:0000256" key="2">
    <source>
        <dbReference type="ARBA" id="ARBA00023125"/>
    </source>
</evidence>
<dbReference type="PANTHER" id="PTHR43140">
    <property type="entry name" value="TYPE-1 RESTRICTION ENZYME ECOKI SPECIFICITY PROTEIN"/>
    <property type="match status" value="1"/>
</dbReference>
<reference evidence="3" key="1">
    <citation type="submission" date="2022-01" db="EMBL/GenBank/DDBJ databases">
        <title>Lysobacter chinensis sp. nov., a bacterium isolated from cow dung compost.</title>
        <authorList>
            <person name="Liu Y."/>
        </authorList>
    </citation>
    <scope>NUCLEOTIDE SEQUENCE</scope>
    <source>
        <strain evidence="3">TLK-CK17</strain>
    </source>
</reference>
<dbReference type="InterPro" id="IPR051212">
    <property type="entry name" value="Type-I_RE_S_subunit"/>
</dbReference>
<dbReference type="PANTHER" id="PTHR43140:SF1">
    <property type="entry name" value="TYPE I RESTRICTION ENZYME ECOKI SPECIFICITY SUBUNIT"/>
    <property type="match status" value="1"/>
</dbReference>
<reference evidence="3" key="2">
    <citation type="submission" date="2022-01" db="EMBL/GenBank/DDBJ databases">
        <authorList>
            <person name="Zhou L.Y."/>
        </authorList>
    </citation>
    <scope>NUCLEOTIDE SEQUENCE</scope>
    <source>
        <strain evidence="3">TLK-CK17</strain>
    </source>
</reference>
<evidence type="ECO:0000256" key="1">
    <source>
        <dbReference type="ARBA" id="ARBA00022747"/>
    </source>
</evidence>
<organism evidence="3 4">
    <name type="scientific">Marilutibacter chinensis</name>
    <dbReference type="NCBI Taxonomy" id="2912247"/>
    <lineage>
        <taxon>Bacteria</taxon>
        <taxon>Pseudomonadati</taxon>
        <taxon>Pseudomonadota</taxon>
        <taxon>Gammaproteobacteria</taxon>
        <taxon>Lysobacterales</taxon>
        <taxon>Lysobacteraceae</taxon>
        <taxon>Marilutibacter</taxon>
    </lineage>
</organism>
<dbReference type="RefSeq" id="WP_237053240.1">
    <property type="nucleotide sequence ID" value="NZ_JAKJPO010000001.1"/>
</dbReference>
<dbReference type="Proteomes" id="UP001430796">
    <property type="component" value="Unassembled WGS sequence"/>
</dbReference>
<proteinExistence type="predicted"/>
<name>A0ABS9HRI8_9GAMM</name>
<gene>
    <name evidence="3" type="ORF">L3V18_03695</name>
</gene>
<evidence type="ECO:0008006" key="5">
    <source>
        <dbReference type="Google" id="ProtNLM"/>
    </source>
</evidence>
<dbReference type="SUPFAM" id="SSF116734">
    <property type="entry name" value="DNA methylase specificity domain"/>
    <property type="match status" value="2"/>
</dbReference>